<protein>
    <submittedName>
        <fullName evidence="2">Uncharacterized protein</fullName>
    </submittedName>
</protein>
<dbReference type="Proteomes" id="UP000030762">
    <property type="component" value="Unassembled WGS sequence"/>
</dbReference>
<keyword evidence="3" id="KW-1185">Reference proteome</keyword>
<dbReference type="EMBL" id="JH767180">
    <property type="protein sequence ID" value="EQC29840.1"/>
    <property type="molecule type" value="Genomic_DNA"/>
</dbReference>
<accession>T0Q8N2</accession>
<feature type="compositionally biased region" description="Low complexity" evidence="1">
    <location>
        <begin position="30"/>
        <end position="46"/>
    </location>
</feature>
<evidence type="ECO:0000256" key="1">
    <source>
        <dbReference type="SAM" id="MobiDB-lite"/>
    </source>
</evidence>
<organism evidence="2 3">
    <name type="scientific">Saprolegnia diclina (strain VS20)</name>
    <dbReference type="NCBI Taxonomy" id="1156394"/>
    <lineage>
        <taxon>Eukaryota</taxon>
        <taxon>Sar</taxon>
        <taxon>Stramenopiles</taxon>
        <taxon>Oomycota</taxon>
        <taxon>Saprolegniomycetes</taxon>
        <taxon>Saprolegniales</taxon>
        <taxon>Saprolegniaceae</taxon>
        <taxon>Saprolegnia</taxon>
    </lineage>
</organism>
<dbReference type="AlphaFoldDB" id="T0Q8N2"/>
<feature type="compositionally biased region" description="Basic and acidic residues" evidence="1">
    <location>
        <begin position="47"/>
        <end position="65"/>
    </location>
</feature>
<gene>
    <name evidence="2" type="ORF">SDRG_12387</name>
</gene>
<feature type="compositionally biased region" description="Low complexity" evidence="1">
    <location>
        <begin position="171"/>
        <end position="189"/>
    </location>
</feature>
<dbReference type="VEuPathDB" id="FungiDB:SDRG_12387"/>
<proteinExistence type="predicted"/>
<dbReference type="InParanoid" id="T0Q8N2"/>
<evidence type="ECO:0000313" key="2">
    <source>
        <dbReference type="EMBL" id="EQC29840.1"/>
    </source>
</evidence>
<dbReference type="GeneID" id="19953114"/>
<name>T0Q8N2_SAPDV</name>
<evidence type="ECO:0000313" key="3">
    <source>
        <dbReference type="Proteomes" id="UP000030762"/>
    </source>
</evidence>
<sequence length="451" mass="49751">MAERTSKPTATRKAVAPRNLPALVIETDDASTPPASTTPPTDAPAAKAKDVQRDKHTSKKANDKKDLWPEATVRKLFELRYDPSQASRFNSKCNMIKNYANECLAAELSGIVERTFTVKQVSNKMTRLKAAWTDYKTSTASDTEPTLPPVHLDIMAKYWSDTPCVQRKPKTNTATAPGSATPPSSTTTKTYKKRKIKRTETESKPEPVYWCDDSVRKLLELRYDPSQASQFNSTNNMTKKGANLRLAAELSRLVGRTFSVKQISNKITRLRTTWAAYQASLLESPESPPDPDTLPIHLDVMMAFWSDTPNAQLESLASTNNVDNSNGDNDQSSSESEEDVIQKKRKTSQCDKRSTKKPRSPPEVVKARVASVRDELVPMGQTVAESPTATLMMPGSATLDDVLGAIKAQSTSTKHVLDAIQAQSESTKHVLDAIKTQSELLAQMIAAMHKK</sequence>
<dbReference type="OMA" id="MIKNYAN"/>
<dbReference type="OrthoDB" id="79004at2759"/>
<feature type="compositionally biased region" description="Low complexity" evidence="1">
    <location>
        <begin position="320"/>
        <end position="334"/>
    </location>
</feature>
<reference evidence="2 3" key="1">
    <citation type="submission" date="2012-04" db="EMBL/GenBank/DDBJ databases">
        <title>The Genome Sequence of Saprolegnia declina VS20.</title>
        <authorList>
            <consortium name="The Broad Institute Genome Sequencing Platform"/>
            <person name="Russ C."/>
            <person name="Nusbaum C."/>
            <person name="Tyler B."/>
            <person name="van West P."/>
            <person name="Dieguez-Uribeondo J."/>
            <person name="de Bruijn I."/>
            <person name="Tripathy S."/>
            <person name="Jiang R."/>
            <person name="Young S.K."/>
            <person name="Zeng Q."/>
            <person name="Gargeya S."/>
            <person name="Fitzgerald M."/>
            <person name="Haas B."/>
            <person name="Abouelleil A."/>
            <person name="Alvarado L."/>
            <person name="Arachchi H.M."/>
            <person name="Berlin A."/>
            <person name="Chapman S.B."/>
            <person name="Goldberg J."/>
            <person name="Griggs A."/>
            <person name="Gujja S."/>
            <person name="Hansen M."/>
            <person name="Howarth C."/>
            <person name="Imamovic A."/>
            <person name="Larimer J."/>
            <person name="McCowen C."/>
            <person name="Montmayeur A."/>
            <person name="Murphy C."/>
            <person name="Neiman D."/>
            <person name="Pearson M."/>
            <person name="Priest M."/>
            <person name="Roberts A."/>
            <person name="Saif S."/>
            <person name="Shea T."/>
            <person name="Sisk P."/>
            <person name="Sykes S."/>
            <person name="Wortman J."/>
            <person name="Nusbaum C."/>
            <person name="Birren B."/>
        </authorList>
    </citation>
    <scope>NUCLEOTIDE SEQUENCE [LARGE SCALE GENOMIC DNA]</scope>
    <source>
        <strain evidence="2 3">VS20</strain>
    </source>
</reference>
<feature type="region of interest" description="Disordered" evidence="1">
    <location>
        <begin position="1"/>
        <end position="65"/>
    </location>
</feature>
<feature type="region of interest" description="Disordered" evidence="1">
    <location>
        <begin position="166"/>
        <end position="203"/>
    </location>
</feature>
<dbReference type="RefSeq" id="XP_008616679.1">
    <property type="nucleotide sequence ID" value="XM_008618457.1"/>
</dbReference>
<feature type="region of interest" description="Disordered" evidence="1">
    <location>
        <begin position="318"/>
        <end position="366"/>
    </location>
</feature>